<dbReference type="AlphaFoldDB" id="A0A4Q7WML1"/>
<protein>
    <recommendedName>
        <fullName evidence="1">IraD/Gp25-like domain-containing protein</fullName>
    </recommendedName>
</protein>
<organism evidence="2 3">
    <name type="scientific">Kribbella rubisoli</name>
    <dbReference type="NCBI Taxonomy" id="3075929"/>
    <lineage>
        <taxon>Bacteria</taxon>
        <taxon>Bacillati</taxon>
        <taxon>Actinomycetota</taxon>
        <taxon>Actinomycetes</taxon>
        <taxon>Propionibacteriales</taxon>
        <taxon>Kribbellaceae</taxon>
        <taxon>Kribbella</taxon>
    </lineage>
</organism>
<dbReference type="Pfam" id="PF04965">
    <property type="entry name" value="GPW_gp25"/>
    <property type="match status" value="1"/>
</dbReference>
<reference evidence="2 3" key="1">
    <citation type="journal article" date="2015" name="Stand. Genomic Sci.">
        <title>Genomic Encyclopedia of Bacterial and Archaeal Type Strains, Phase III: the genomes of soil and plant-associated and newly described type strains.</title>
        <authorList>
            <person name="Whitman W.B."/>
            <person name="Woyke T."/>
            <person name="Klenk H.P."/>
            <person name="Zhou Y."/>
            <person name="Lilburn T.G."/>
            <person name="Beck B.J."/>
            <person name="De Vos P."/>
            <person name="Vandamme P."/>
            <person name="Eisen J.A."/>
            <person name="Garrity G."/>
            <person name="Hugenholtz P."/>
            <person name="Kyrpides N.C."/>
        </authorList>
    </citation>
    <scope>NUCLEOTIDE SEQUENCE [LARGE SCALE GENOMIC DNA]</scope>
    <source>
        <strain evidence="2 3">VKM Ac-2540</strain>
    </source>
</reference>
<evidence type="ECO:0000313" key="2">
    <source>
        <dbReference type="EMBL" id="RZU11354.1"/>
    </source>
</evidence>
<comment type="caution">
    <text evidence="2">The sequence shown here is derived from an EMBL/GenBank/DDBJ whole genome shotgun (WGS) entry which is preliminary data.</text>
</comment>
<dbReference type="EMBL" id="SHKR01000015">
    <property type="protein sequence ID" value="RZU11354.1"/>
    <property type="molecule type" value="Genomic_DNA"/>
</dbReference>
<dbReference type="Gene3D" id="3.10.450.40">
    <property type="match status" value="1"/>
</dbReference>
<name>A0A4Q7WML1_9ACTN</name>
<dbReference type="InterPro" id="IPR007048">
    <property type="entry name" value="IraD/Gp25-like"/>
</dbReference>
<feature type="domain" description="IraD/Gp25-like" evidence="1">
    <location>
        <begin position="38"/>
        <end position="123"/>
    </location>
</feature>
<evidence type="ECO:0000259" key="1">
    <source>
        <dbReference type="Pfam" id="PF04965"/>
    </source>
</evidence>
<dbReference type="OrthoDB" id="9802846at2"/>
<sequence length="138" mass="15139">MGFGEVVGGARSPVDGWLGVGVRAPLRPVEGRLGWVDGMDLVRQSIETILDTEPSERLMLPGFGCGLRRYLMAPNTVSTRAAIQHDVEAALTTWEPRISLVEVSVTPGEQPTLVWIGISYVRSADLRADNLVYPFYLQ</sequence>
<keyword evidence="3" id="KW-1185">Reference proteome</keyword>
<dbReference type="Proteomes" id="UP000292027">
    <property type="component" value="Unassembled WGS sequence"/>
</dbReference>
<evidence type="ECO:0000313" key="3">
    <source>
        <dbReference type="Proteomes" id="UP000292027"/>
    </source>
</evidence>
<accession>A0A4Q7WML1</accession>
<proteinExistence type="predicted"/>
<gene>
    <name evidence="2" type="ORF">EV645_6520</name>
</gene>
<dbReference type="SUPFAM" id="SSF160719">
    <property type="entry name" value="gpW/gp25-like"/>
    <property type="match status" value="1"/>
</dbReference>